<protein>
    <submittedName>
        <fullName evidence="6">M56 family metallopeptidase</fullName>
    </submittedName>
</protein>
<reference evidence="7" key="1">
    <citation type="journal article" date="2019" name="Int. J. Syst. Evol. Microbiol.">
        <title>The Global Catalogue of Microorganisms (GCM) 10K type strain sequencing project: providing services to taxonomists for standard genome sequencing and annotation.</title>
        <authorList>
            <consortium name="The Broad Institute Genomics Platform"/>
            <consortium name="The Broad Institute Genome Sequencing Center for Infectious Disease"/>
            <person name="Wu L."/>
            <person name="Ma J."/>
        </authorList>
    </citation>
    <scope>NUCLEOTIDE SEQUENCE [LARGE SCALE GENOMIC DNA]</scope>
    <source>
        <strain evidence="7">CGMCC 4.1469</strain>
    </source>
</reference>
<dbReference type="PANTHER" id="PTHR34978">
    <property type="entry name" value="POSSIBLE SENSOR-TRANSDUCER PROTEIN BLAR"/>
    <property type="match status" value="1"/>
</dbReference>
<keyword evidence="2" id="KW-0472">Membrane</keyword>
<feature type="domain" description="Peptidase M56" evidence="4">
    <location>
        <begin position="33"/>
        <end position="289"/>
    </location>
</feature>
<dbReference type="RefSeq" id="WP_377169965.1">
    <property type="nucleotide sequence ID" value="NZ_JBHSMQ010000008.1"/>
</dbReference>
<dbReference type="InterPro" id="IPR052173">
    <property type="entry name" value="Beta-lactam_resp_regulator"/>
</dbReference>
<keyword evidence="2" id="KW-0812">Transmembrane</keyword>
<dbReference type="Pfam" id="PF05569">
    <property type="entry name" value="Peptidase_M56"/>
    <property type="match status" value="1"/>
</dbReference>
<evidence type="ECO:0000259" key="3">
    <source>
        <dbReference type="Pfam" id="PF00263"/>
    </source>
</evidence>
<keyword evidence="2" id="KW-1133">Transmembrane helix</keyword>
<evidence type="ECO:0000259" key="5">
    <source>
        <dbReference type="Pfam" id="PF10531"/>
    </source>
</evidence>
<dbReference type="InterPro" id="IPR008756">
    <property type="entry name" value="Peptidase_M56"/>
</dbReference>
<sequence length="662" mass="71287">MNLETLLSFTPGWLLDVGLQMTALLALAGGVVVCVRGMAAAKRHFILASALMLIPVVMGCSFIAPVWRISWEAGREAMTAEEVAKKEIAEGRDPFAPRLAATVTLKASVLDEVAVSPLWAVLWLGGVAAGAVVLGGSAWALRRLRRESHMVVDAGMRRCFAEEAGALNLELPVACLRMSAACAVPMTWGISQKTVLLPVEAAGWEEKRLRLVLRHELAHIARGDVLVTLLTTVCALLLWPHPLVWAVLRACGRAREQACDDVALERSGGNADDFAKELLEAVAGLGCTGRPWLPLALAMSVSANARALRGRLASLVQAGRGRGGYSLMQKLVLMLPAMAGAFVLAGLTACRKAEPEVPKQILVRSRFVSIPKDSPVLAEAGLTLDGSNEGMQNLGIRTMEQTQELLRKVSQQKGVELMSTPSVTTKSGARATVEVMREFIYPTEFDPPRPATEGKPLIPTTPTVFQMKPVGVRMDVTPTLLEDGNIALEATPEATSFEGYLEYGKPITQGDKVVSENKIQQPIFHTMKTTASFVMKPGQSVVFGGLGGPDATPLTSRMPKTKDLVFFIIEASVVDAAEKAAMERSKPEPAVSVFGPVKRQGRYLFKKGMTVRDLLEQAQGLSERADGKWAELRRGNQGVMIDLEKDGGKALEAEDAVTVKEK</sequence>
<accession>A0ABW0KUQ8</accession>
<feature type="transmembrane region" description="Helical" evidence="2">
    <location>
        <begin position="118"/>
        <end position="141"/>
    </location>
</feature>
<feature type="transmembrane region" description="Helical" evidence="2">
    <location>
        <begin position="12"/>
        <end position="33"/>
    </location>
</feature>
<name>A0ABW0KUQ8_9BACT</name>
<gene>
    <name evidence="6" type="ORF">ACFQDI_19510</name>
</gene>
<dbReference type="InterPro" id="IPR004846">
    <property type="entry name" value="T2SS/T3SS_dom"/>
</dbReference>
<feature type="transmembrane region" description="Helical" evidence="2">
    <location>
        <begin position="45"/>
        <end position="67"/>
    </location>
</feature>
<dbReference type="EMBL" id="JBHSMQ010000008">
    <property type="protein sequence ID" value="MFC5457064.1"/>
    <property type="molecule type" value="Genomic_DNA"/>
</dbReference>
<feature type="transmembrane region" description="Helical" evidence="2">
    <location>
        <begin position="217"/>
        <end position="239"/>
    </location>
</feature>
<comment type="caution">
    <text evidence="6">The sequence shown here is derived from an EMBL/GenBank/DDBJ whole genome shotgun (WGS) entry which is preliminary data.</text>
</comment>
<proteinExistence type="inferred from homology"/>
<dbReference type="InterPro" id="IPR019554">
    <property type="entry name" value="Soluble_ligand-bd"/>
</dbReference>
<evidence type="ECO:0000313" key="7">
    <source>
        <dbReference type="Proteomes" id="UP001596052"/>
    </source>
</evidence>
<evidence type="ECO:0000256" key="1">
    <source>
        <dbReference type="RuleBase" id="RU004003"/>
    </source>
</evidence>
<keyword evidence="7" id="KW-1185">Reference proteome</keyword>
<dbReference type="Gene3D" id="3.10.560.10">
    <property type="entry name" value="Outer membrane lipoprotein wza domain like"/>
    <property type="match status" value="1"/>
</dbReference>
<evidence type="ECO:0000313" key="6">
    <source>
        <dbReference type="EMBL" id="MFC5457064.1"/>
    </source>
</evidence>
<dbReference type="CDD" id="cd07341">
    <property type="entry name" value="M56_BlaR1_MecR1_like"/>
    <property type="match status" value="1"/>
</dbReference>
<evidence type="ECO:0000256" key="2">
    <source>
        <dbReference type="SAM" id="Phobius"/>
    </source>
</evidence>
<dbReference type="PANTHER" id="PTHR34978:SF3">
    <property type="entry name" value="SLR0241 PROTEIN"/>
    <property type="match status" value="1"/>
</dbReference>
<dbReference type="Pfam" id="PF10531">
    <property type="entry name" value="SLBB"/>
    <property type="match status" value="1"/>
</dbReference>
<organism evidence="6 7">
    <name type="scientific">Prosthecobacter fluviatilis</name>
    <dbReference type="NCBI Taxonomy" id="445931"/>
    <lineage>
        <taxon>Bacteria</taxon>
        <taxon>Pseudomonadati</taxon>
        <taxon>Verrucomicrobiota</taxon>
        <taxon>Verrucomicrobiia</taxon>
        <taxon>Verrucomicrobiales</taxon>
        <taxon>Verrucomicrobiaceae</taxon>
        <taxon>Prosthecobacter</taxon>
    </lineage>
</organism>
<feature type="domain" description="Soluble ligand binding" evidence="5">
    <location>
        <begin position="591"/>
        <end position="637"/>
    </location>
</feature>
<dbReference type="Pfam" id="PF00263">
    <property type="entry name" value="Secretin"/>
    <property type="match status" value="1"/>
</dbReference>
<dbReference type="Proteomes" id="UP001596052">
    <property type="component" value="Unassembled WGS sequence"/>
</dbReference>
<evidence type="ECO:0000259" key="4">
    <source>
        <dbReference type="Pfam" id="PF05569"/>
    </source>
</evidence>
<comment type="similarity">
    <text evidence="1">Belongs to the bacterial secretin family.</text>
</comment>
<feature type="domain" description="Type II/III secretion system secretin-like" evidence="3">
    <location>
        <begin position="410"/>
        <end position="559"/>
    </location>
</feature>